<dbReference type="Proteomes" id="UP000076796">
    <property type="component" value="Unassembled WGS sequence"/>
</dbReference>
<gene>
    <name evidence="2" type="ORF">AWU65_08450</name>
</gene>
<proteinExistence type="predicted"/>
<keyword evidence="1" id="KW-0732">Signal</keyword>
<comment type="caution">
    <text evidence="2">The sequence shown here is derived from an EMBL/GenBank/DDBJ whole genome shotgun (WGS) entry which is preliminary data.</text>
</comment>
<sequence length="187" mass="20769">MTAVTFRKISLFALTSVLLATSLIWSSEQADVDAAAAPSYSVNVAGTLMNDVYIRQGKAYVPLQGLAEALGYEISYSLQAELDHFHQYDLKAPSAPHISVWGNASRGYTIVRKATQEMSVNDINIYEPELLCPEASDSCRLDESKYEGPVFTKNTLYVPVRDMAKAFNLKLTISRTKKEHVIDLSRN</sequence>
<evidence type="ECO:0000313" key="3">
    <source>
        <dbReference type="Proteomes" id="UP000076796"/>
    </source>
</evidence>
<protein>
    <recommendedName>
        <fullName evidence="4">Copper amine oxidase-like N-terminal domain-containing protein</fullName>
    </recommendedName>
</protein>
<dbReference type="AlphaFoldDB" id="A0A163IFH9"/>
<dbReference type="OrthoDB" id="2589873at2"/>
<reference evidence="2" key="1">
    <citation type="journal article" date="2016" name="Genome Announc.">
        <title>Draft genomes of two strains of Paenibacillus glucanolyticus with capability to degrade lignocellulose.</title>
        <authorList>
            <person name="Mathews S.L."/>
            <person name="Pawlak J."/>
            <person name="Grunden A.M."/>
        </authorList>
    </citation>
    <scope>NUCLEOTIDE SEQUENCE [LARGE SCALE GENOMIC DNA]</scope>
    <source>
        <strain evidence="2">SLM1</strain>
    </source>
</reference>
<evidence type="ECO:0000313" key="2">
    <source>
        <dbReference type="EMBL" id="KZS45945.1"/>
    </source>
</evidence>
<accession>A0A163IFH9</accession>
<feature type="signal peptide" evidence="1">
    <location>
        <begin position="1"/>
        <end position="30"/>
    </location>
</feature>
<dbReference type="EMBL" id="LWMH01000001">
    <property type="protein sequence ID" value="KZS45945.1"/>
    <property type="molecule type" value="Genomic_DNA"/>
</dbReference>
<organism evidence="2 3">
    <name type="scientific">Paenibacillus glucanolyticus</name>
    <dbReference type="NCBI Taxonomy" id="59843"/>
    <lineage>
        <taxon>Bacteria</taxon>
        <taxon>Bacillati</taxon>
        <taxon>Bacillota</taxon>
        <taxon>Bacilli</taxon>
        <taxon>Bacillales</taxon>
        <taxon>Paenibacillaceae</taxon>
        <taxon>Paenibacillus</taxon>
    </lineage>
</organism>
<name>A0A163IFH9_9BACL</name>
<keyword evidence="3" id="KW-1185">Reference proteome</keyword>
<feature type="chain" id="PRO_5007843288" description="Copper amine oxidase-like N-terminal domain-containing protein" evidence="1">
    <location>
        <begin position="31"/>
        <end position="187"/>
    </location>
</feature>
<evidence type="ECO:0000256" key="1">
    <source>
        <dbReference type="SAM" id="SignalP"/>
    </source>
</evidence>
<evidence type="ECO:0008006" key="4">
    <source>
        <dbReference type="Google" id="ProtNLM"/>
    </source>
</evidence>